<reference evidence="1" key="1">
    <citation type="submission" date="2022-03" db="EMBL/GenBank/DDBJ databases">
        <authorList>
            <person name="Alioto T."/>
            <person name="Alioto T."/>
            <person name="Gomez Garrido J."/>
        </authorList>
    </citation>
    <scope>NUCLEOTIDE SEQUENCE</scope>
</reference>
<proteinExistence type="predicted"/>
<protein>
    <submittedName>
        <fullName evidence="1">Uncharacterized protein</fullName>
    </submittedName>
</protein>
<dbReference type="Proteomes" id="UP001295444">
    <property type="component" value="Chromosome 05"/>
</dbReference>
<dbReference type="AlphaFoldDB" id="A0AAD1S8D8"/>
<dbReference type="Gene3D" id="3.30.250.20">
    <property type="entry name" value="L1 transposable element, C-terminal domain"/>
    <property type="match status" value="1"/>
</dbReference>
<accession>A0AAD1S8D8</accession>
<evidence type="ECO:0000313" key="2">
    <source>
        <dbReference type="Proteomes" id="UP001295444"/>
    </source>
</evidence>
<evidence type="ECO:0000313" key="1">
    <source>
        <dbReference type="EMBL" id="CAH2294236.1"/>
    </source>
</evidence>
<dbReference type="EMBL" id="OW240916">
    <property type="protein sequence ID" value="CAH2294236.1"/>
    <property type="molecule type" value="Genomic_DNA"/>
</dbReference>
<gene>
    <name evidence="1" type="ORF">PECUL_23A035277</name>
</gene>
<name>A0AAD1S8D8_PELCU</name>
<keyword evidence="2" id="KW-1185">Reference proteome</keyword>
<organism evidence="1 2">
    <name type="scientific">Pelobates cultripes</name>
    <name type="common">Western spadefoot toad</name>
    <dbReference type="NCBI Taxonomy" id="61616"/>
    <lineage>
        <taxon>Eukaryota</taxon>
        <taxon>Metazoa</taxon>
        <taxon>Chordata</taxon>
        <taxon>Craniata</taxon>
        <taxon>Vertebrata</taxon>
        <taxon>Euteleostomi</taxon>
        <taxon>Amphibia</taxon>
        <taxon>Batrachia</taxon>
        <taxon>Anura</taxon>
        <taxon>Pelobatoidea</taxon>
        <taxon>Pelobatidae</taxon>
        <taxon>Pelobates</taxon>
    </lineage>
</organism>
<sequence>MHNIRAFFNADLNIIRKDITVVTARVQATKDSIHSITQQTSTNELLATNKVMQIRIDTLDDARRRKNLKIRGTSKSIAASASRDVLVRFLTLQDKLATQEAVKNKIPLQFETMQLQFMQDLCRSTLDWRRAFQPVTNSLQTTNIPYKWGQSRTFTATRDGRTYQLLTAEDSSAFHTYSLLLTGGTFNSL</sequence>
<dbReference type="InterPro" id="IPR042566">
    <property type="entry name" value="L1_C"/>
</dbReference>